<accession>A0A061DC31</accession>
<dbReference type="PROSITE" id="PS00678">
    <property type="entry name" value="WD_REPEATS_1"/>
    <property type="match status" value="1"/>
</dbReference>
<dbReference type="RefSeq" id="XP_012768670.1">
    <property type="nucleotide sequence ID" value="XM_012913216.1"/>
</dbReference>
<protein>
    <submittedName>
        <fullName evidence="5">WD domain, G-beta repeat containing protein, putative</fullName>
    </submittedName>
</protein>
<dbReference type="PANTHER" id="PTHR14091:SF0">
    <property type="entry name" value="PERIODIC TRYPTOPHAN PROTEIN 1 HOMOLOG"/>
    <property type="match status" value="1"/>
</dbReference>
<evidence type="ECO:0000256" key="2">
    <source>
        <dbReference type="ARBA" id="ARBA00022574"/>
    </source>
</evidence>
<dbReference type="InterPro" id="IPR001680">
    <property type="entry name" value="WD40_rpt"/>
</dbReference>
<keyword evidence="2 4" id="KW-0853">WD repeat</keyword>
<dbReference type="GO" id="GO:0006364">
    <property type="term" value="P:rRNA processing"/>
    <property type="evidence" value="ECO:0007669"/>
    <property type="project" value="InterPro"/>
</dbReference>
<evidence type="ECO:0000256" key="4">
    <source>
        <dbReference type="PROSITE-ProRule" id="PRU00221"/>
    </source>
</evidence>
<dbReference type="Gene3D" id="2.130.10.10">
    <property type="entry name" value="YVTN repeat-like/Quinoprotein amine dehydrogenase"/>
    <property type="match status" value="2"/>
</dbReference>
<dbReference type="InterPro" id="IPR015943">
    <property type="entry name" value="WD40/YVTN_repeat-like_dom_sf"/>
</dbReference>
<evidence type="ECO:0000256" key="1">
    <source>
        <dbReference type="ARBA" id="ARBA00022553"/>
    </source>
</evidence>
<evidence type="ECO:0000313" key="5">
    <source>
        <dbReference type="EMBL" id="CDR96484.1"/>
    </source>
</evidence>
<dbReference type="InterPro" id="IPR019775">
    <property type="entry name" value="WD40_repeat_CS"/>
</dbReference>
<dbReference type="Proteomes" id="UP000033188">
    <property type="component" value="Chromosome 3"/>
</dbReference>
<dbReference type="OMA" id="CFVPRGV"/>
<keyword evidence="1" id="KW-0597">Phosphoprotein</keyword>
<reference evidence="6" key="1">
    <citation type="journal article" date="2014" name="Nucleic Acids Res.">
        <title>The evolutionary dynamics of variant antigen genes in Babesia reveal a history of genomic innovation underlying host-parasite interaction.</title>
        <authorList>
            <person name="Jackson A.P."/>
            <person name="Otto T.D."/>
            <person name="Darby A."/>
            <person name="Ramaprasad A."/>
            <person name="Xia D."/>
            <person name="Echaide I.E."/>
            <person name="Farber M."/>
            <person name="Gahlot S."/>
            <person name="Gamble J."/>
            <person name="Gupta D."/>
            <person name="Gupta Y."/>
            <person name="Jackson L."/>
            <person name="Malandrin L."/>
            <person name="Malas T.B."/>
            <person name="Moussa E."/>
            <person name="Nair M."/>
            <person name="Reid A.J."/>
            <person name="Sanders M."/>
            <person name="Sharma J."/>
            <person name="Tracey A."/>
            <person name="Quail M.A."/>
            <person name="Weir W."/>
            <person name="Wastling J.M."/>
            <person name="Hall N."/>
            <person name="Willadsen P."/>
            <person name="Lingelbach K."/>
            <person name="Shiels B."/>
            <person name="Tait A."/>
            <person name="Berriman M."/>
            <person name="Allred D.R."/>
            <person name="Pain A."/>
        </authorList>
    </citation>
    <scope>NUCLEOTIDE SEQUENCE [LARGE SCALE GENOMIC DNA]</scope>
    <source>
        <strain evidence="6">Bond</strain>
    </source>
</reference>
<dbReference type="GeneID" id="24565025"/>
<evidence type="ECO:0000313" key="6">
    <source>
        <dbReference type="Proteomes" id="UP000033188"/>
    </source>
</evidence>
<dbReference type="Pfam" id="PF00400">
    <property type="entry name" value="WD40"/>
    <property type="match status" value="2"/>
</dbReference>
<keyword evidence="6" id="KW-1185">Reference proteome</keyword>
<dbReference type="EMBL" id="LK391709">
    <property type="protein sequence ID" value="CDR96484.1"/>
    <property type="molecule type" value="Genomic_DNA"/>
</dbReference>
<gene>
    <name evidence="5" type="ORF">BBBOND_0303880</name>
</gene>
<dbReference type="PROSITE" id="PS50294">
    <property type="entry name" value="WD_REPEATS_REGION"/>
    <property type="match status" value="1"/>
</dbReference>
<dbReference type="GO" id="GO:0005634">
    <property type="term" value="C:nucleus"/>
    <property type="evidence" value="ECO:0007669"/>
    <property type="project" value="TreeGrafter"/>
</dbReference>
<dbReference type="SMART" id="SM00320">
    <property type="entry name" value="WD40"/>
    <property type="match status" value="3"/>
</dbReference>
<dbReference type="AlphaFoldDB" id="A0A061DC31"/>
<dbReference type="STRING" id="5866.A0A061DC31"/>
<feature type="repeat" description="WD" evidence="4">
    <location>
        <begin position="197"/>
        <end position="239"/>
    </location>
</feature>
<organism evidence="5 6">
    <name type="scientific">Babesia bigemina</name>
    <dbReference type="NCBI Taxonomy" id="5866"/>
    <lineage>
        <taxon>Eukaryota</taxon>
        <taxon>Sar</taxon>
        <taxon>Alveolata</taxon>
        <taxon>Apicomplexa</taxon>
        <taxon>Aconoidasida</taxon>
        <taxon>Piroplasmida</taxon>
        <taxon>Babesiidae</taxon>
        <taxon>Babesia</taxon>
    </lineage>
</organism>
<name>A0A061DC31_BABBI</name>
<dbReference type="InterPro" id="IPR036322">
    <property type="entry name" value="WD40_repeat_dom_sf"/>
</dbReference>
<proteinExistence type="predicted"/>
<sequence>MNVISCLKWLPKSYTYTDFFQSYIHRAEEDASDIDVDQEGEDQRDEITDEFDLDNYDADEVPGNSAICIITPINVQTGEQFFTLSNEDEKLIVEDAEDVESRKLDGDDRVIVCGNSGEDCASIDFFIYNTAYCGLETCHSILIASFPLVLEIVPNLPNYAPLVAAGTYESHIDIWDMRQIDKLDPVITLGGQGESQNQGHQDAVQCLSNSPHVSQLMASGSADNTVKVWDLNEAQVLHSFIHHTSNVQVVQFSPFDASLLLTASFDKTAALCDIRECKSNTSLKLDSDVESAIWKGANNIVVSMEDGSVAEYDIRSEKMLWQIKAHKKACSSVQLVDNVMVTCGLDSKAKVYKLGGTKPTKLASKNLNAGPLFSVEGSPDDKHLMGFGGELLVLWDLETIDRFNDMI</sequence>
<dbReference type="KEGG" id="bbig:BBBOND_0303880"/>
<dbReference type="OrthoDB" id="270624at2759"/>
<evidence type="ECO:0000256" key="3">
    <source>
        <dbReference type="ARBA" id="ARBA00022737"/>
    </source>
</evidence>
<dbReference type="PANTHER" id="PTHR14091">
    <property type="entry name" value="PERIODIC TRYPTOPHAN PROTEIN 1"/>
    <property type="match status" value="1"/>
</dbReference>
<dbReference type="InterPro" id="IPR044285">
    <property type="entry name" value="PWP1"/>
</dbReference>
<dbReference type="PROSITE" id="PS50082">
    <property type="entry name" value="WD_REPEATS_2"/>
    <property type="match status" value="1"/>
</dbReference>
<keyword evidence="3" id="KW-0677">Repeat</keyword>
<dbReference type="VEuPathDB" id="PiroplasmaDB:BBBOND_0303880"/>
<dbReference type="SUPFAM" id="SSF50978">
    <property type="entry name" value="WD40 repeat-like"/>
    <property type="match status" value="1"/>
</dbReference>